<dbReference type="InterPro" id="IPR021127">
    <property type="entry name" value="CRISPR_associated_Cas2"/>
</dbReference>
<dbReference type="EMBL" id="MFKX01000004">
    <property type="protein sequence ID" value="OGG58363.1"/>
    <property type="molecule type" value="Genomic_DNA"/>
</dbReference>
<accession>A0A1F6DA95</accession>
<organism evidence="9 10">
    <name type="scientific">Candidatus Kaiserbacteria bacterium RIFCSPHIGHO2_01_FULL_55_17</name>
    <dbReference type="NCBI Taxonomy" id="1798484"/>
    <lineage>
        <taxon>Bacteria</taxon>
        <taxon>Candidatus Kaiseribacteriota</taxon>
    </lineage>
</organism>
<keyword evidence="1" id="KW-0540">Nuclease</keyword>
<evidence type="ECO:0000313" key="10">
    <source>
        <dbReference type="Proteomes" id="UP000177958"/>
    </source>
</evidence>
<evidence type="ECO:0000256" key="4">
    <source>
        <dbReference type="ARBA" id="ARBA00022801"/>
    </source>
</evidence>
<keyword evidence="6" id="KW-0051">Antiviral defense</keyword>
<evidence type="ECO:0000259" key="8">
    <source>
        <dbReference type="Pfam" id="PF20803"/>
    </source>
</evidence>
<keyword evidence="3 9" id="KW-0255">Endonuclease</keyword>
<keyword evidence="7" id="KW-0472">Membrane</keyword>
<evidence type="ECO:0000256" key="3">
    <source>
        <dbReference type="ARBA" id="ARBA00022759"/>
    </source>
</evidence>
<dbReference type="InterPro" id="IPR048846">
    <property type="entry name" value="PaaX-like_central"/>
</dbReference>
<evidence type="ECO:0000313" key="9">
    <source>
        <dbReference type="EMBL" id="OGG58363.1"/>
    </source>
</evidence>
<sequence length="192" mass="22333">MEKVEQEARKRRIRNRVQSAILITLATSGAIAALAVAPAILGAAGMVARQSGRKFRYRARTAAGRLAQKGLVRFVEKDGRKWIEITDKGRRMVELETRKAAMRLEKRRWDKRYRLVIFDIPEERKSVRKRLRNLMRECGFLRIQDSVWLYPHDCEELVTLIKAELRTGKEVLYAVVDSIENDGWIKKHFNLA</sequence>
<proteinExistence type="predicted"/>
<evidence type="ECO:0000256" key="5">
    <source>
        <dbReference type="ARBA" id="ARBA00022842"/>
    </source>
</evidence>
<evidence type="ECO:0000256" key="1">
    <source>
        <dbReference type="ARBA" id="ARBA00022722"/>
    </source>
</evidence>
<evidence type="ECO:0000256" key="2">
    <source>
        <dbReference type="ARBA" id="ARBA00022723"/>
    </source>
</evidence>
<dbReference type="Proteomes" id="UP000177958">
    <property type="component" value="Unassembled WGS sequence"/>
</dbReference>
<dbReference type="GO" id="GO:0006351">
    <property type="term" value="P:DNA-templated transcription"/>
    <property type="evidence" value="ECO:0007669"/>
    <property type="project" value="TreeGrafter"/>
</dbReference>
<dbReference type="SUPFAM" id="SSF143430">
    <property type="entry name" value="TTP0101/SSO1404-like"/>
    <property type="match status" value="1"/>
</dbReference>
<dbReference type="AlphaFoldDB" id="A0A1F6DA95"/>
<reference evidence="9 10" key="1">
    <citation type="journal article" date="2016" name="Nat. Commun.">
        <title>Thousands of microbial genomes shed light on interconnected biogeochemical processes in an aquifer system.</title>
        <authorList>
            <person name="Anantharaman K."/>
            <person name="Brown C.T."/>
            <person name="Hug L.A."/>
            <person name="Sharon I."/>
            <person name="Castelle C.J."/>
            <person name="Probst A.J."/>
            <person name="Thomas B.C."/>
            <person name="Singh A."/>
            <person name="Wilkins M.J."/>
            <person name="Karaoz U."/>
            <person name="Brodie E.L."/>
            <person name="Williams K.H."/>
            <person name="Hubbard S.S."/>
            <person name="Banfield J.F."/>
        </authorList>
    </citation>
    <scope>NUCLEOTIDE SEQUENCE [LARGE SCALE GENOMIC DNA]</scope>
</reference>
<comment type="caution">
    <text evidence="9">The sequence shown here is derived from an EMBL/GenBank/DDBJ whole genome shotgun (WGS) entry which is preliminary data.</text>
</comment>
<dbReference type="NCBIfam" id="TIGR01573">
    <property type="entry name" value="cas2"/>
    <property type="match status" value="1"/>
</dbReference>
<feature type="domain" description="Transcriptional repressor PaaX-like central Cas2-like" evidence="8">
    <location>
        <begin position="107"/>
        <end position="177"/>
    </location>
</feature>
<gene>
    <name evidence="9" type="ORF">A2853_00385</name>
</gene>
<keyword evidence="7" id="KW-1133">Transmembrane helix</keyword>
<dbReference type="PANTHER" id="PTHR30319:SF1">
    <property type="entry name" value="TRANSCRIPTIONAL REPRESSOR PAAX"/>
    <property type="match status" value="1"/>
</dbReference>
<dbReference type="Gene3D" id="3.30.70.2650">
    <property type="match status" value="1"/>
</dbReference>
<dbReference type="PANTHER" id="PTHR30319">
    <property type="entry name" value="PHENYLACETIC ACID REGULATOR-RELATED TRANSCRIPTIONAL REPRESSOR"/>
    <property type="match status" value="1"/>
</dbReference>
<protein>
    <submittedName>
        <fullName evidence="9">CRISPR-associated endonuclease Cas2</fullName>
    </submittedName>
</protein>
<evidence type="ECO:0000256" key="7">
    <source>
        <dbReference type="SAM" id="Phobius"/>
    </source>
</evidence>
<keyword evidence="5" id="KW-0460">Magnesium</keyword>
<dbReference type="GO" id="GO:0043571">
    <property type="term" value="P:maintenance of CRISPR repeat elements"/>
    <property type="evidence" value="ECO:0007669"/>
    <property type="project" value="InterPro"/>
</dbReference>
<keyword evidence="7" id="KW-0812">Transmembrane</keyword>
<feature type="transmembrane region" description="Helical" evidence="7">
    <location>
        <begin position="21"/>
        <end position="48"/>
    </location>
</feature>
<dbReference type="GO" id="GO:0004521">
    <property type="term" value="F:RNA endonuclease activity"/>
    <property type="evidence" value="ECO:0007669"/>
    <property type="project" value="InterPro"/>
</dbReference>
<keyword evidence="2" id="KW-0479">Metal-binding</keyword>
<name>A0A1F6DA95_9BACT</name>
<keyword evidence="4" id="KW-0378">Hydrolase</keyword>
<evidence type="ECO:0000256" key="6">
    <source>
        <dbReference type="ARBA" id="ARBA00023118"/>
    </source>
</evidence>
<dbReference type="Pfam" id="PF20803">
    <property type="entry name" value="PaaX_M"/>
    <property type="match status" value="1"/>
</dbReference>